<proteinExistence type="predicted"/>
<evidence type="ECO:0000313" key="1">
    <source>
        <dbReference type="EMBL" id="JAH98921.1"/>
    </source>
</evidence>
<dbReference type="EMBL" id="GBXM01009656">
    <property type="protein sequence ID" value="JAH98921.1"/>
    <property type="molecule type" value="Transcribed_RNA"/>
</dbReference>
<name>A0A0E9X902_ANGAN</name>
<dbReference type="AlphaFoldDB" id="A0A0E9X902"/>
<reference evidence="1" key="2">
    <citation type="journal article" date="2015" name="Fish Shellfish Immunol.">
        <title>Early steps in the European eel (Anguilla anguilla)-Vibrio vulnificus interaction in the gills: Role of the RtxA13 toxin.</title>
        <authorList>
            <person name="Callol A."/>
            <person name="Pajuelo D."/>
            <person name="Ebbesson L."/>
            <person name="Teles M."/>
            <person name="MacKenzie S."/>
            <person name="Amaro C."/>
        </authorList>
    </citation>
    <scope>NUCLEOTIDE SEQUENCE</scope>
</reference>
<sequence length="44" mass="4815">MVLVDALSFCWSGEGVDYHMPPPIHVELPAASFHLTARSFTGRA</sequence>
<accession>A0A0E9X902</accession>
<protein>
    <submittedName>
        <fullName evidence="1">Uncharacterized protein</fullName>
    </submittedName>
</protein>
<organism evidence="1">
    <name type="scientific">Anguilla anguilla</name>
    <name type="common">European freshwater eel</name>
    <name type="synonym">Muraena anguilla</name>
    <dbReference type="NCBI Taxonomy" id="7936"/>
    <lineage>
        <taxon>Eukaryota</taxon>
        <taxon>Metazoa</taxon>
        <taxon>Chordata</taxon>
        <taxon>Craniata</taxon>
        <taxon>Vertebrata</taxon>
        <taxon>Euteleostomi</taxon>
        <taxon>Actinopterygii</taxon>
        <taxon>Neopterygii</taxon>
        <taxon>Teleostei</taxon>
        <taxon>Anguilliformes</taxon>
        <taxon>Anguillidae</taxon>
        <taxon>Anguilla</taxon>
    </lineage>
</organism>
<reference evidence="1" key="1">
    <citation type="submission" date="2014-11" db="EMBL/GenBank/DDBJ databases">
        <authorList>
            <person name="Amaro Gonzalez C."/>
        </authorList>
    </citation>
    <scope>NUCLEOTIDE SEQUENCE</scope>
</reference>